<reference evidence="3" key="2">
    <citation type="submission" date="2019-06" db="EMBL/GenBank/DDBJ databases">
        <title>Genomics analysis of Aphanomyces spp. identifies a new class of oomycete effector associated with host adaptation.</title>
        <authorList>
            <person name="Gaulin E."/>
        </authorList>
    </citation>
    <scope>NUCLEOTIDE SEQUENCE</scope>
    <source>
        <strain evidence="3">CBS 578.67</strain>
    </source>
</reference>
<evidence type="ECO:0000313" key="3">
    <source>
        <dbReference type="EMBL" id="KAF0684304.1"/>
    </source>
</evidence>
<feature type="domain" description="Reverse transcriptase/retrotransposon-derived protein RNase H-like" evidence="2">
    <location>
        <begin position="104"/>
        <end position="150"/>
    </location>
</feature>
<dbReference type="PANTHER" id="PTHR37984">
    <property type="entry name" value="PROTEIN CBG26694"/>
    <property type="match status" value="1"/>
</dbReference>
<protein>
    <submittedName>
        <fullName evidence="4">Aste57867_23701 protein</fullName>
    </submittedName>
</protein>
<sequence>MEEHWVHLRVVLELFREQKLYTRKSKCEFGVSEVRFLGHVISKDGLAVDPRKIEVVVKWQPPSSRKELLSFLGFAGYYRKFIFNYAGIVLPLSELTKDYVEWLWMDEQQDAFETIKLHLQQAPVLQLPDHDKPIIVTTDASDLCCGAVLS</sequence>
<dbReference type="OrthoDB" id="116829at2759"/>
<name>A0A485LP71_9STRA</name>
<dbReference type="InterPro" id="IPR050951">
    <property type="entry name" value="Retrovirus_Pol_polyprotein"/>
</dbReference>
<evidence type="ECO:0000313" key="5">
    <source>
        <dbReference type="Proteomes" id="UP000332933"/>
    </source>
</evidence>
<accession>A0A485LP71</accession>
<dbReference type="FunFam" id="3.30.70.270:FF:000020">
    <property type="entry name" value="Transposon Tf2-6 polyprotein-like Protein"/>
    <property type="match status" value="1"/>
</dbReference>
<dbReference type="Pfam" id="PF17919">
    <property type="entry name" value="RT_RNaseH_2"/>
    <property type="match status" value="1"/>
</dbReference>
<dbReference type="Gene3D" id="3.30.70.270">
    <property type="match status" value="2"/>
</dbReference>
<proteinExistence type="predicted"/>
<dbReference type="SUPFAM" id="SSF56672">
    <property type="entry name" value="DNA/RNA polymerases"/>
    <property type="match status" value="1"/>
</dbReference>
<evidence type="ECO:0000256" key="1">
    <source>
        <dbReference type="ARBA" id="ARBA00023268"/>
    </source>
</evidence>
<keyword evidence="5" id="KW-1185">Reference proteome</keyword>
<dbReference type="PANTHER" id="PTHR37984:SF5">
    <property type="entry name" value="PROTEIN NYNRIN-LIKE"/>
    <property type="match status" value="1"/>
</dbReference>
<evidence type="ECO:0000313" key="4">
    <source>
        <dbReference type="EMBL" id="VFU00346.1"/>
    </source>
</evidence>
<dbReference type="InterPro" id="IPR043502">
    <property type="entry name" value="DNA/RNA_pol_sf"/>
</dbReference>
<dbReference type="EMBL" id="CAADRA010007327">
    <property type="protein sequence ID" value="VFU00346.1"/>
    <property type="molecule type" value="Genomic_DNA"/>
</dbReference>
<dbReference type="InterPro" id="IPR043128">
    <property type="entry name" value="Rev_trsase/Diguanyl_cyclase"/>
</dbReference>
<keyword evidence="1" id="KW-0511">Multifunctional enzyme</keyword>
<dbReference type="InterPro" id="IPR041577">
    <property type="entry name" value="RT_RNaseH_2"/>
</dbReference>
<dbReference type="AlphaFoldDB" id="A0A485LP71"/>
<reference evidence="4 5" key="1">
    <citation type="submission" date="2019-03" db="EMBL/GenBank/DDBJ databases">
        <authorList>
            <person name="Gaulin E."/>
            <person name="Dumas B."/>
        </authorList>
    </citation>
    <scope>NUCLEOTIDE SEQUENCE [LARGE SCALE GENOMIC DNA]</scope>
    <source>
        <strain evidence="4">CBS 568.67</strain>
    </source>
</reference>
<gene>
    <name evidence="4" type="primary">Aste57867_23701</name>
    <name evidence="3" type="ORF">As57867_023629</name>
    <name evidence="4" type="ORF">ASTE57867_23701</name>
</gene>
<dbReference type="GO" id="GO:0003824">
    <property type="term" value="F:catalytic activity"/>
    <property type="evidence" value="ECO:0007669"/>
    <property type="project" value="UniProtKB-KW"/>
</dbReference>
<organism evidence="4 5">
    <name type="scientific">Aphanomyces stellatus</name>
    <dbReference type="NCBI Taxonomy" id="120398"/>
    <lineage>
        <taxon>Eukaryota</taxon>
        <taxon>Sar</taxon>
        <taxon>Stramenopiles</taxon>
        <taxon>Oomycota</taxon>
        <taxon>Saprolegniomycetes</taxon>
        <taxon>Saprolegniales</taxon>
        <taxon>Verrucalvaceae</taxon>
        <taxon>Aphanomyces</taxon>
    </lineage>
</organism>
<dbReference type="EMBL" id="VJMH01007301">
    <property type="protein sequence ID" value="KAF0684304.1"/>
    <property type="molecule type" value="Genomic_DNA"/>
</dbReference>
<evidence type="ECO:0000259" key="2">
    <source>
        <dbReference type="Pfam" id="PF17919"/>
    </source>
</evidence>
<dbReference type="Proteomes" id="UP000332933">
    <property type="component" value="Unassembled WGS sequence"/>
</dbReference>